<comment type="caution">
    <text evidence="2">The sequence shown here is derived from an EMBL/GenBank/DDBJ whole genome shotgun (WGS) entry which is preliminary data.</text>
</comment>
<dbReference type="AlphaFoldDB" id="A0A939RXL2"/>
<accession>A0A939RXL2</accession>
<feature type="compositionally biased region" description="Basic and acidic residues" evidence="1">
    <location>
        <begin position="26"/>
        <end position="41"/>
    </location>
</feature>
<dbReference type="Proteomes" id="UP000664398">
    <property type="component" value="Unassembled WGS sequence"/>
</dbReference>
<dbReference type="EMBL" id="JAGDYL010000036">
    <property type="protein sequence ID" value="MBO1806491.1"/>
    <property type="molecule type" value="Genomic_DNA"/>
</dbReference>
<organism evidence="2 5">
    <name type="scientific">Leucobacter ruminantium</name>
    <dbReference type="NCBI Taxonomy" id="1289170"/>
    <lineage>
        <taxon>Bacteria</taxon>
        <taxon>Bacillati</taxon>
        <taxon>Actinomycetota</taxon>
        <taxon>Actinomycetes</taxon>
        <taxon>Micrococcales</taxon>
        <taxon>Microbacteriaceae</taxon>
        <taxon>Leucobacter</taxon>
    </lineage>
</organism>
<gene>
    <name evidence="2" type="ORF">J4H91_05665</name>
    <name evidence="3" type="ORF">J4H91_10765</name>
    <name evidence="4" type="ORF">J4H91_14390</name>
</gene>
<evidence type="ECO:0000313" key="3">
    <source>
        <dbReference type="EMBL" id="MBO1805791.1"/>
    </source>
</evidence>
<evidence type="ECO:0000313" key="4">
    <source>
        <dbReference type="EMBL" id="MBO1806491.1"/>
    </source>
</evidence>
<name>A0A939RXL2_9MICO</name>
<evidence type="ECO:0000256" key="1">
    <source>
        <dbReference type="SAM" id="MobiDB-lite"/>
    </source>
</evidence>
<dbReference type="EMBL" id="JAGDYL010000007">
    <property type="protein sequence ID" value="MBO1804803.1"/>
    <property type="molecule type" value="Genomic_DNA"/>
</dbReference>
<evidence type="ECO:0000313" key="5">
    <source>
        <dbReference type="Proteomes" id="UP000664398"/>
    </source>
</evidence>
<reference evidence="2" key="1">
    <citation type="submission" date="2021-03" db="EMBL/GenBank/DDBJ databases">
        <title>Leucobacter chromiisoli sp. nov., isolated from chromium-containing soil of chemical plant.</title>
        <authorList>
            <person name="Xu Z."/>
        </authorList>
    </citation>
    <scope>NUCLEOTIDE SEQUENCE</scope>
    <source>
        <strain evidence="2">A2</strain>
    </source>
</reference>
<evidence type="ECO:0000313" key="2">
    <source>
        <dbReference type="EMBL" id="MBO1804803.1"/>
    </source>
</evidence>
<protein>
    <submittedName>
        <fullName evidence="2">IS5/IS1182 family transposase</fullName>
    </submittedName>
</protein>
<proteinExistence type="predicted"/>
<feature type="non-terminal residue" evidence="2">
    <location>
        <position position="41"/>
    </location>
</feature>
<dbReference type="EMBL" id="JAGDYL010000019">
    <property type="protein sequence ID" value="MBO1805791.1"/>
    <property type="molecule type" value="Genomic_DNA"/>
</dbReference>
<sequence>MVRRSRFTQFTNDQWERVEPLLPSNEGRKGRPFEDNRRVVE</sequence>
<keyword evidence="5" id="KW-1185">Reference proteome</keyword>
<feature type="region of interest" description="Disordered" evidence="1">
    <location>
        <begin position="21"/>
        <end position="41"/>
    </location>
</feature>